<reference evidence="3" key="1">
    <citation type="submission" date="2015-08" db="EMBL/GenBank/DDBJ databases">
        <authorList>
            <person name="Varghese N."/>
        </authorList>
    </citation>
    <scope>NUCLEOTIDE SEQUENCE [LARGE SCALE GENOMIC DNA]</scope>
    <source>
        <strain evidence="3">DSM 23407</strain>
    </source>
</reference>
<accession>A0A0K6HYX7</accession>
<protein>
    <submittedName>
        <fullName evidence="2">Enamine deaminase RidA, house cleaning of reactive enamine intermediates, YjgF/YER057c/UK114 family</fullName>
    </submittedName>
</protein>
<dbReference type="InterPro" id="IPR006175">
    <property type="entry name" value="YjgF/YER057c/UK114"/>
</dbReference>
<dbReference type="OrthoDB" id="9803101at2"/>
<dbReference type="InterPro" id="IPR035959">
    <property type="entry name" value="RutC-like_sf"/>
</dbReference>
<proteinExistence type="predicted"/>
<organism evidence="2 3">
    <name type="scientific">Pannonibacter indicus</name>
    <dbReference type="NCBI Taxonomy" id="466044"/>
    <lineage>
        <taxon>Bacteria</taxon>
        <taxon>Pseudomonadati</taxon>
        <taxon>Pseudomonadota</taxon>
        <taxon>Alphaproteobacteria</taxon>
        <taxon>Hyphomicrobiales</taxon>
        <taxon>Stappiaceae</taxon>
        <taxon>Pannonibacter</taxon>
    </lineage>
</organism>
<dbReference type="Pfam" id="PF01042">
    <property type="entry name" value="Ribonuc_L-PSP"/>
    <property type="match status" value="1"/>
</dbReference>
<evidence type="ECO:0000313" key="2">
    <source>
        <dbReference type="EMBL" id="CUA96104.1"/>
    </source>
</evidence>
<dbReference type="Gene3D" id="3.30.1330.40">
    <property type="entry name" value="RutC-like"/>
    <property type="match status" value="1"/>
</dbReference>
<evidence type="ECO:0000313" key="3">
    <source>
        <dbReference type="Proteomes" id="UP000183900"/>
    </source>
</evidence>
<evidence type="ECO:0000256" key="1">
    <source>
        <dbReference type="SAM" id="MobiDB-lite"/>
    </source>
</evidence>
<dbReference type="RefSeq" id="WP_055455561.1">
    <property type="nucleotide sequence ID" value="NZ_CYHE01000005.1"/>
</dbReference>
<dbReference type="PANTHER" id="PTHR43857:SF1">
    <property type="entry name" value="YJGH FAMILY PROTEIN"/>
    <property type="match status" value="1"/>
</dbReference>
<sequence>MTQTTADASTGESPHAFLNPRNWKPAKGYSNGVAASGRILFLGGLIGWNGQQEFEAKDFTGQVEQTLKNIVEVLREGGAGPEHLVRMTWYVTDKQLYLASLRDVGAVYRKVLGKHFPAMALVQVAGLVEDEALVEIEATAVVPE</sequence>
<keyword evidence="3" id="KW-1185">Reference proteome</keyword>
<dbReference type="EMBL" id="CYHE01000005">
    <property type="protein sequence ID" value="CUA96104.1"/>
    <property type="molecule type" value="Genomic_DNA"/>
</dbReference>
<dbReference type="SUPFAM" id="SSF55298">
    <property type="entry name" value="YjgF-like"/>
    <property type="match status" value="1"/>
</dbReference>
<feature type="compositionally biased region" description="Polar residues" evidence="1">
    <location>
        <begin position="1"/>
        <end position="12"/>
    </location>
</feature>
<dbReference type="AlphaFoldDB" id="A0A0K6HYX7"/>
<feature type="region of interest" description="Disordered" evidence="1">
    <location>
        <begin position="1"/>
        <end position="21"/>
    </location>
</feature>
<dbReference type="CDD" id="cd00448">
    <property type="entry name" value="YjgF_YER057c_UK114_family"/>
    <property type="match status" value="1"/>
</dbReference>
<dbReference type="PANTHER" id="PTHR43857">
    <property type="entry name" value="BLR7761 PROTEIN"/>
    <property type="match status" value="1"/>
</dbReference>
<dbReference type="Proteomes" id="UP000183900">
    <property type="component" value="Unassembled WGS sequence"/>
</dbReference>
<name>A0A0K6HYX7_9HYPH</name>
<gene>
    <name evidence="2" type="ORF">Ga0061067_10532</name>
</gene>